<keyword evidence="3" id="KW-1185">Reference proteome</keyword>
<gene>
    <name evidence="2" type="ORF">AB0C36_09160</name>
</gene>
<feature type="compositionally biased region" description="Low complexity" evidence="1">
    <location>
        <begin position="42"/>
        <end position="56"/>
    </location>
</feature>
<feature type="compositionally biased region" description="Gly residues" evidence="1">
    <location>
        <begin position="76"/>
        <end position="89"/>
    </location>
</feature>
<protein>
    <submittedName>
        <fullName evidence="2">Uncharacterized protein</fullName>
    </submittedName>
</protein>
<feature type="compositionally biased region" description="Gly residues" evidence="1">
    <location>
        <begin position="1"/>
        <end position="17"/>
    </location>
</feature>
<evidence type="ECO:0000313" key="3">
    <source>
        <dbReference type="Proteomes" id="UP001551482"/>
    </source>
</evidence>
<reference evidence="2 3" key="1">
    <citation type="submission" date="2024-06" db="EMBL/GenBank/DDBJ databases">
        <title>The Natural Products Discovery Center: Release of the First 8490 Sequenced Strains for Exploring Actinobacteria Biosynthetic Diversity.</title>
        <authorList>
            <person name="Kalkreuter E."/>
            <person name="Kautsar S.A."/>
            <person name="Yang D."/>
            <person name="Bader C.D."/>
            <person name="Teijaro C.N."/>
            <person name="Fluegel L."/>
            <person name="Davis C.M."/>
            <person name="Simpson J.R."/>
            <person name="Lauterbach L."/>
            <person name="Steele A.D."/>
            <person name="Gui C."/>
            <person name="Meng S."/>
            <person name="Li G."/>
            <person name="Viehrig K."/>
            <person name="Ye F."/>
            <person name="Su P."/>
            <person name="Kiefer A.F."/>
            <person name="Nichols A."/>
            <person name="Cepeda A.J."/>
            <person name="Yan W."/>
            <person name="Fan B."/>
            <person name="Jiang Y."/>
            <person name="Adhikari A."/>
            <person name="Zheng C.-J."/>
            <person name="Schuster L."/>
            <person name="Cowan T.M."/>
            <person name="Smanski M.J."/>
            <person name="Chevrette M.G."/>
            <person name="De Carvalho L.P.S."/>
            <person name="Shen B."/>
        </authorList>
    </citation>
    <scope>NUCLEOTIDE SEQUENCE [LARGE SCALE GENOMIC DNA]</scope>
    <source>
        <strain evidence="2 3">NPDC048946</strain>
    </source>
</reference>
<dbReference type="Proteomes" id="UP001551482">
    <property type="component" value="Unassembled WGS sequence"/>
</dbReference>
<organism evidence="2 3">
    <name type="scientific">Streptodolium elevatio</name>
    <dbReference type="NCBI Taxonomy" id="3157996"/>
    <lineage>
        <taxon>Bacteria</taxon>
        <taxon>Bacillati</taxon>
        <taxon>Actinomycetota</taxon>
        <taxon>Actinomycetes</taxon>
        <taxon>Kitasatosporales</taxon>
        <taxon>Streptomycetaceae</taxon>
        <taxon>Streptodolium</taxon>
    </lineage>
</organism>
<sequence length="101" mass="9238">MPRGGVPGTGMPRGGVRGPAAASAKVAPRGMRGGSWLRANQPGETSSPSPEATSPGMSGAAASGEPGVPDEPGEAGEPGGPGSAGGPAAPGGSAAGPRTVG</sequence>
<evidence type="ECO:0000256" key="1">
    <source>
        <dbReference type="SAM" id="MobiDB-lite"/>
    </source>
</evidence>
<comment type="caution">
    <text evidence="2">The sequence shown here is derived from an EMBL/GenBank/DDBJ whole genome shotgun (WGS) entry which is preliminary data.</text>
</comment>
<evidence type="ECO:0000313" key="2">
    <source>
        <dbReference type="EMBL" id="MEU8133663.1"/>
    </source>
</evidence>
<feature type="region of interest" description="Disordered" evidence="1">
    <location>
        <begin position="1"/>
        <end position="101"/>
    </location>
</feature>
<accession>A0ABV3DD42</accession>
<dbReference type="RefSeq" id="WP_358351522.1">
    <property type="nucleotide sequence ID" value="NZ_JBEZFP010000016.1"/>
</dbReference>
<proteinExistence type="predicted"/>
<dbReference type="EMBL" id="JBEZFP010000016">
    <property type="protein sequence ID" value="MEU8133663.1"/>
    <property type="molecule type" value="Genomic_DNA"/>
</dbReference>
<name>A0ABV3DD42_9ACTN</name>
<feature type="compositionally biased region" description="Low complexity" evidence="1">
    <location>
        <begin position="90"/>
        <end position="101"/>
    </location>
</feature>